<reference evidence="1 2" key="1">
    <citation type="journal article" date="2018" name="Plant J.">
        <title>Genome sequences of Chlorella sorokiniana UTEX 1602 and Micractinium conductrix SAG 241.80: implications to maltose excretion by a green alga.</title>
        <authorList>
            <person name="Arriola M.B."/>
            <person name="Velmurugan N."/>
            <person name="Zhang Y."/>
            <person name="Plunkett M.H."/>
            <person name="Hondzo H."/>
            <person name="Barney B.M."/>
        </authorList>
    </citation>
    <scope>NUCLEOTIDE SEQUENCE [LARGE SCALE GENOMIC DNA]</scope>
    <source>
        <strain evidence="1 2">SAG 241.80</strain>
    </source>
</reference>
<sequence length="330" mass="34349">MAAAHGEFLAALQRLVGDETQAFWEQVDDVLPGLTAALPALTALAIQAAQAPQQGPAPGHAQPANLDDVPLDDILDLPEELLGRIVGMLPGDAQRRAGAPVPRACIPAGDGHGGSFGASNHEDLPGGAQLVDWDLDGFLSDRQRPLLTESTLAAMPEGLRKRTALQRIFYLAYQMDANGAIDFSVHIVHNLANSPVGLAGAINLLDDPVALAQEIIALGEAGWGVPAAYRVLYPLRSSADVLAAAAALPADGQRVPWSPAAHVRWPVTFRLATRAFLLSKARTRRMVAAAGEAAVPLGAAALDSLPDELVESIVAAAAHPVAASPPTQLD</sequence>
<proteinExistence type="predicted"/>
<dbReference type="Proteomes" id="UP000239649">
    <property type="component" value="Unassembled WGS sequence"/>
</dbReference>
<name>A0A2P6VG19_9CHLO</name>
<organism evidence="1 2">
    <name type="scientific">Micractinium conductrix</name>
    <dbReference type="NCBI Taxonomy" id="554055"/>
    <lineage>
        <taxon>Eukaryota</taxon>
        <taxon>Viridiplantae</taxon>
        <taxon>Chlorophyta</taxon>
        <taxon>core chlorophytes</taxon>
        <taxon>Trebouxiophyceae</taxon>
        <taxon>Chlorellales</taxon>
        <taxon>Chlorellaceae</taxon>
        <taxon>Chlorella clade</taxon>
        <taxon>Micractinium</taxon>
    </lineage>
</organism>
<evidence type="ECO:0000313" key="1">
    <source>
        <dbReference type="EMBL" id="PSC73018.1"/>
    </source>
</evidence>
<dbReference type="EMBL" id="LHPF02000008">
    <property type="protein sequence ID" value="PSC73018.1"/>
    <property type="molecule type" value="Genomic_DNA"/>
</dbReference>
<comment type="caution">
    <text evidence="1">The sequence shown here is derived from an EMBL/GenBank/DDBJ whole genome shotgun (WGS) entry which is preliminary data.</text>
</comment>
<gene>
    <name evidence="1" type="ORF">C2E20_3628</name>
</gene>
<keyword evidence="2" id="KW-1185">Reference proteome</keyword>
<dbReference type="AlphaFoldDB" id="A0A2P6VG19"/>
<protein>
    <submittedName>
        <fullName evidence="1">tRNA pseudouridine synthase A</fullName>
    </submittedName>
</protein>
<accession>A0A2P6VG19</accession>
<evidence type="ECO:0000313" key="2">
    <source>
        <dbReference type="Proteomes" id="UP000239649"/>
    </source>
</evidence>